<evidence type="ECO:0000313" key="5">
    <source>
        <dbReference type="EMBL" id="SJL14890.1"/>
    </source>
</evidence>
<proteinExistence type="inferred from homology"/>
<dbReference type="Proteomes" id="UP000219338">
    <property type="component" value="Unassembled WGS sequence"/>
</dbReference>
<dbReference type="SUPFAM" id="SSF54001">
    <property type="entry name" value="Cysteine proteinases"/>
    <property type="match status" value="1"/>
</dbReference>
<evidence type="ECO:0000313" key="6">
    <source>
        <dbReference type="Proteomes" id="UP000219338"/>
    </source>
</evidence>
<keyword evidence="2" id="KW-0645">Protease</keyword>
<name>A0A284S1K6_ARMOS</name>
<dbReference type="PROSITE" id="PS50600">
    <property type="entry name" value="ULP_PROTEASE"/>
    <property type="match status" value="1"/>
</dbReference>
<feature type="domain" description="Ubiquitin-like protease family profile" evidence="4">
    <location>
        <begin position="1"/>
        <end position="143"/>
    </location>
</feature>
<keyword evidence="3" id="KW-0378">Hydrolase</keyword>
<dbReference type="Pfam" id="PF02902">
    <property type="entry name" value="Peptidase_C48"/>
    <property type="match status" value="1"/>
</dbReference>
<sequence length="186" mass="21185">MGNSWLDDGMVSVVLQVLCRHYSSWGMAESVALASKNAAVKAFKRLMKAHIELGTCDFILPIHEDKHWVLFHLNLPSHQMICYDSLGGDEDELRDIYERLWDLIKPVTPDPDRPFQFEVAQSVPMQKDSINCGVYMIAFAWHLMRPGTSTVLDGYNVVDGRVCQIVFRLDILHLLAHNWSDDGLTI</sequence>
<dbReference type="Gene3D" id="3.40.395.10">
    <property type="entry name" value="Adenoviral Proteinase, Chain A"/>
    <property type="match status" value="1"/>
</dbReference>
<evidence type="ECO:0000256" key="3">
    <source>
        <dbReference type="ARBA" id="ARBA00022801"/>
    </source>
</evidence>
<accession>A0A284S1K6</accession>
<reference evidence="6" key="1">
    <citation type="journal article" date="2017" name="Nat. Ecol. Evol.">
        <title>Genome expansion and lineage-specific genetic innovations in the forest pathogenic fungi Armillaria.</title>
        <authorList>
            <person name="Sipos G."/>
            <person name="Prasanna A.N."/>
            <person name="Walter M.C."/>
            <person name="O'Connor E."/>
            <person name="Balint B."/>
            <person name="Krizsan K."/>
            <person name="Kiss B."/>
            <person name="Hess J."/>
            <person name="Varga T."/>
            <person name="Slot J."/>
            <person name="Riley R."/>
            <person name="Boka B."/>
            <person name="Rigling D."/>
            <person name="Barry K."/>
            <person name="Lee J."/>
            <person name="Mihaltcheva S."/>
            <person name="LaButti K."/>
            <person name="Lipzen A."/>
            <person name="Waldron R."/>
            <person name="Moloney N.M."/>
            <person name="Sperisen C."/>
            <person name="Kredics L."/>
            <person name="Vagvoelgyi C."/>
            <person name="Patrignani A."/>
            <person name="Fitzpatrick D."/>
            <person name="Nagy I."/>
            <person name="Doyle S."/>
            <person name="Anderson J.B."/>
            <person name="Grigoriev I.V."/>
            <person name="Gueldener U."/>
            <person name="Muensterkoetter M."/>
            <person name="Nagy L.G."/>
        </authorList>
    </citation>
    <scope>NUCLEOTIDE SEQUENCE [LARGE SCALE GENOMIC DNA]</scope>
    <source>
        <strain evidence="6">C18/9</strain>
    </source>
</reference>
<dbReference type="GO" id="GO:0006508">
    <property type="term" value="P:proteolysis"/>
    <property type="evidence" value="ECO:0007669"/>
    <property type="project" value="UniProtKB-KW"/>
</dbReference>
<dbReference type="EMBL" id="FUEG01000025">
    <property type="protein sequence ID" value="SJL14890.1"/>
    <property type="molecule type" value="Genomic_DNA"/>
</dbReference>
<dbReference type="AlphaFoldDB" id="A0A284S1K6"/>
<organism evidence="5 6">
    <name type="scientific">Armillaria ostoyae</name>
    <name type="common">Armillaria root rot fungus</name>
    <dbReference type="NCBI Taxonomy" id="47428"/>
    <lineage>
        <taxon>Eukaryota</taxon>
        <taxon>Fungi</taxon>
        <taxon>Dikarya</taxon>
        <taxon>Basidiomycota</taxon>
        <taxon>Agaricomycotina</taxon>
        <taxon>Agaricomycetes</taxon>
        <taxon>Agaricomycetidae</taxon>
        <taxon>Agaricales</taxon>
        <taxon>Marasmiineae</taxon>
        <taxon>Physalacriaceae</taxon>
        <taxon>Armillaria</taxon>
    </lineage>
</organism>
<dbReference type="STRING" id="47428.A0A284S1K6"/>
<evidence type="ECO:0000259" key="4">
    <source>
        <dbReference type="PROSITE" id="PS50600"/>
    </source>
</evidence>
<evidence type="ECO:0000256" key="2">
    <source>
        <dbReference type="ARBA" id="ARBA00022670"/>
    </source>
</evidence>
<comment type="similarity">
    <text evidence="1">Belongs to the peptidase C48 family.</text>
</comment>
<dbReference type="OrthoDB" id="3053019at2759"/>
<dbReference type="InterPro" id="IPR038765">
    <property type="entry name" value="Papain-like_cys_pep_sf"/>
</dbReference>
<dbReference type="GO" id="GO:0008234">
    <property type="term" value="F:cysteine-type peptidase activity"/>
    <property type="evidence" value="ECO:0007669"/>
    <property type="project" value="InterPro"/>
</dbReference>
<dbReference type="InterPro" id="IPR003653">
    <property type="entry name" value="Peptidase_C48_C"/>
</dbReference>
<gene>
    <name evidence="5" type="ORF">ARMOST_18366</name>
</gene>
<evidence type="ECO:0000256" key="1">
    <source>
        <dbReference type="ARBA" id="ARBA00005234"/>
    </source>
</evidence>
<dbReference type="GO" id="GO:0019783">
    <property type="term" value="F:ubiquitin-like protein peptidase activity"/>
    <property type="evidence" value="ECO:0007669"/>
    <property type="project" value="UniProtKB-ARBA"/>
</dbReference>
<keyword evidence="6" id="KW-1185">Reference proteome</keyword>
<protein>
    <recommendedName>
        <fullName evidence="4">Ubiquitin-like protease family profile domain-containing protein</fullName>
    </recommendedName>
</protein>